<keyword evidence="1" id="KW-0472">Membrane</keyword>
<evidence type="ECO:0000256" key="1">
    <source>
        <dbReference type="SAM" id="Phobius"/>
    </source>
</evidence>
<dbReference type="PANTHER" id="PTHR28613">
    <property type="entry name" value="SI:CH211-232M10.4-RELATED"/>
    <property type="match status" value="1"/>
</dbReference>
<dbReference type="AlphaFoldDB" id="A0A6J2VAZ6"/>
<proteinExistence type="predicted"/>
<feature type="transmembrane region" description="Helical" evidence="1">
    <location>
        <begin position="45"/>
        <end position="64"/>
    </location>
</feature>
<dbReference type="Pfam" id="PF15125">
    <property type="entry name" value="TMEM238"/>
    <property type="match status" value="1"/>
</dbReference>
<reference evidence="3" key="1">
    <citation type="submission" date="2025-08" db="UniProtKB">
        <authorList>
            <consortium name="RefSeq"/>
        </authorList>
    </citation>
    <scope>IDENTIFICATION</scope>
</reference>
<organism evidence="2 3">
    <name type="scientific">Chanos chanos</name>
    <name type="common">Milkfish</name>
    <name type="synonym">Mugil chanos</name>
    <dbReference type="NCBI Taxonomy" id="29144"/>
    <lineage>
        <taxon>Eukaryota</taxon>
        <taxon>Metazoa</taxon>
        <taxon>Chordata</taxon>
        <taxon>Craniata</taxon>
        <taxon>Vertebrata</taxon>
        <taxon>Euteleostomi</taxon>
        <taxon>Actinopterygii</taxon>
        <taxon>Neopterygii</taxon>
        <taxon>Teleostei</taxon>
        <taxon>Ostariophysi</taxon>
        <taxon>Gonorynchiformes</taxon>
        <taxon>Chanidae</taxon>
        <taxon>Chanos</taxon>
    </lineage>
</organism>
<accession>A0A6J2VAZ6</accession>
<evidence type="ECO:0000313" key="3">
    <source>
        <dbReference type="RefSeq" id="XP_030629077.1"/>
    </source>
</evidence>
<sequence>MASNCIGECIPLFVLGIAFDVVGLVILLVGIFANLRMDGRFYGDFLIYTGSIIVFLSLIWWIMWYTGNIRVYADDLEKSTLDNFAQWARKFSERLSKSGRKTIEAGEKCIGGGKESMNGTISKRITWENSISEGYDNEGYDRNSDTPPSEKTVELGILKNSEELLQTGVDGKAERLL</sequence>
<keyword evidence="1" id="KW-1133">Transmembrane helix</keyword>
<keyword evidence="2" id="KW-1185">Reference proteome</keyword>
<dbReference type="InParanoid" id="A0A6J2VAZ6"/>
<name>A0A6J2VAZ6_CHACN</name>
<protein>
    <submittedName>
        <fullName evidence="3">Transmembrane protein 238-like</fullName>
    </submittedName>
</protein>
<dbReference type="RefSeq" id="XP_030629077.1">
    <property type="nucleotide sequence ID" value="XM_030773217.1"/>
</dbReference>
<gene>
    <name evidence="3" type="primary">LOC115811134</name>
</gene>
<dbReference type="OrthoDB" id="9047238at2759"/>
<dbReference type="PANTHER" id="PTHR28613:SF7">
    <property type="entry name" value="TRANSMEMBRANE PROTEIN 238"/>
    <property type="match status" value="1"/>
</dbReference>
<dbReference type="InterPro" id="IPR029365">
    <property type="entry name" value="TMEM238"/>
</dbReference>
<evidence type="ECO:0000313" key="2">
    <source>
        <dbReference type="Proteomes" id="UP000504632"/>
    </source>
</evidence>
<keyword evidence="1" id="KW-0812">Transmembrane</keyword>
<dbReference type="GeneID" id="115811134"/>
<feature type="transmembrane region" description="Helical" evidence="1">
    <location>
        <begin position="12"/>
        <end position="33"/>
    </location>
</feature>
<dbReference type="Proteomes" id="UP000504632">
    <property type="component" value="Chromosome 5"/>
</dbReference>